<evidence type="ECO:0000256" key="1">
    <source>
        <dbReference type="ARBA" id="ARBA00004123"/>
    </source>
</evidence>
<dbReference type="SMART" id="SM00389">
    <property type="entry name" value="HOX"/>
    <property type="match status" value="1"/>
</dbReference>
<dbReference type="AlphaFoldDB" id="Q4JLV1"/>
<feature type="compositionally biased region" description="Basic and acidic residues" evidence="8">
    <location>
        <begin position="210"/>
        <end position="233"/>
    </location>
</feature>
<keyword evidence="4 6" id="KW-0371">Homeobox</keyword>
<gene>
    <name evidence="10" type="primary">Gsc</name>
</gene>
<dbReference type="GO" id="GO:0000981">
    <property type="term" value="F:DNA-binding transcription factor activity, RNA polymerase II-specific"/>
    <property type="evidence" value="ECO:0007669"/>
    <property type="project" value="InterPro"/>
</dbReference>
<organism evidence="10">
    <name type="scientific">Heliocidaris tuberculata</name>
    <name type="common">Sea urchin</name>
    <dbReference type="NCBI Taxonomy" id="7635"/>
    <lineage>
        <taxon>Eukaryota</taxon>
        <taxon>Metazoa</taxon>
        <taxon>Echinodermata</taxon>
        <taxon>Eleutherozoa</taxon>
        <taxon>Echinozoa</taxon>
        <taxon>Echinoidea</taxon>
        <taxon>Euechinoidea</taxon>
        <taxon>Echinacea</taxon>
        <taxon>Camarodonta</taxon>
        <taxon>Echinidea</taxon>
        <taxon>Echinometridae</taxon>
        <taxon>Heliocidaris</taxon>
    </lineage>
</organism>
<dbReference type="Pfam" id="PF00046">
    <property type="entry name" value="Homeodomain"/>
    <property type="match status" value="1"/>
</dbReference>
<dbReference type="InterPro" id="IPR009057">
    <property type="entry name" value="Homeodomain-like_sf"/>
</dbReference>
<evidence type="ECO:0000256" key="2">
    <source>
        <dbReference type="ARBA" id="ARBA00006503"/>
    </source>
</evidence>
<name>Q4JLV1_HELTB</name>
<feature type="compositionally biased region" description="Low complexity" evidence="8">
    <location>
        <begin position="235"/>
        <end position="259"/>
    </location>
</feature>
<dbReference type="Gene3D" id="1.10.10.60">
    <property type="entry name" value="Homeodomain-like"/>
    <property type="match status" value="1"/>
</dbReference>
<keyword evidence="3 6" id="KW-0238">DNA-binding</keyword>
<evidence type="ECO:0000259" key="9">
    <source>
        <dbReference type="PROSITE" id="PS50071"/>
    </source>
</evidence>
<protein>
    <submittedName>
        <fullName evidence="10">Goosecoid</fullName>
    </submittedName>
</protein>
<dbReference type="EMBL" id="DQ073387">
    <property type="protein sequence ID" value="AAY86176.1"/>
    <property type="molecule type" value="mRNA"/>
</dbReference>
<evidence type="ECO:0000256" key="6">
    <source>
        <dbReference type="PROSITE-ProRule" id="PRU00108"/>
    </source>
</evidence>
<evidence type="ECO:0000256" key="5">
    <source>
        <dbReference type="ARBA" id="ARBA00023242"/>
    </source>
</evidence>
<keyword evidence="5 6" id="KW-0539">Nucleus</keyword>
<evidence type="ECO:0000256" key="3">
    <source>
        <dbReference type="ARBA" id="ARBA00023125"/>
    </source>
</evidence>
<dbReference type="InterPro" id="IPR017970">
    <property type="entry name" value="Homeobox_CS"/>
</dbReference>
<feature type="compositionally biased region" description="Acidic residues" evidence="8">
    <location>
        <begin position="293"/>
        <end position="304"/>
    </location>
</feature>
<proteinExistence type="evidence at transcript level"/>
<dbReference type="PROSITE" id="PS00027">
    <property type="entry name" value="HOMEOBOX_1"/>
    <property type="match status" value="1"/>
</dbReference>
<dbReference type="InterPro" id="IPR001356">
    <property type="entry name" value="HD"/>
</dbReference>
<feature type="DNA-binding region" description="Homeobox" evidence="6">
    <location>
        <begin position="150"/>
        <end position="209"/>
    </location>
</feature>
<dbReference type="PROSITE" id="PS50071">
    <property type="entry name" value="HOMEOBOX_2"/>
    <property type="match status" value="1"/>
</dbReference>
<dbReference type="PANTHER" id="PTHR24329:SF516">
    <property type="entry name" value="HOMEOBOX PROTEIN GOOSECOID"/>
    <property type="match status" value="1"/>
</dbReference>
<feature type="region of interest" description="Disordered" evidence="8">
    <location>
        <begin position="24"/>
        <end position="61"/>
    </location>
</feature>
<comment type="subcellular location">
    <subcellularLocation>
        <location evidence="1 6 7">Nucleus</location>
    </subcellularLocation>
</comment>
<dbReference type="GO" id="GO:0000977">
    <property type="term" value="F:RNA polymerase II transcription regulatory region sequence-specific DNA binding"/>
    <property type="evidence" value="ECO:0007669"/>
    <property type="project" value="TreeGrafter"/>
</dbReference>
<evidence type="ECO:0000313" key="10">
    <source>
        <dbReference type="EMBL" id="AAY86176.1"/>
    </source>
</evidence>
<dbReference type="GO" id="GO:0005634">
    <property type="term" value="C:nucleus"/>
    <property type="evidence" value="ECO:0007669"/>
    <property type="project" value="UniProtKB-SubCell"/>
</dbReference>
<dbReference type="FunFam" id="1.10.10.60:FF:000223">
    <property type="entry name" value="Goosecoid homeobox 2"/>
    <property type="match status" value="1"/>
</dbReference>
<accession>Q4JLV1</accession>
<dbReference type="CDD" id="cd00086">
    <property type="entry name" value="homeodomain"/>
    <property type="match status" value="1"/>
</dbReference>
<reference evidence="10" key="1">
    <citation type="journal article" date="2005" name="Evol. Dev.">
        <title>Dissociation of expression patterns of homeodomain transcription factors in the evolution of developmental mode in the sea urchins Heliocidaris tuberculata and H. erythrogramma.</title>
        <authorList>
            <person name="Wilson K.A."/>
            <person name="Andrews M.E."/>
            <person name="Raff R.A."/>
        </authorList>
    </citation>
    <scope>NUCLEOTIDE SEQUENCE</scope>
</reference>
<dbReference type="SUPFAM" id="SSF46689">
    <property type="entry name" value="Homeodomain-like"/>
    <property type="match status" value="1"/>
</dbReference>
<sequence>MDYYLPDVAPSRLSMNAASILAGSLPRSAHSPSSPPSSSSSASSPPATPTSSSSSSKLPFSSSPISPAMAAYYNPYTGCPMTGMTTPSFTIDNILAPRPYPAMPPRHAPYLPLPPHPHFPLLHPEYHLAAYHAYSAYPHMDLLARNQKRKRRHRTIFTEEQLEQLEATFEKTHYPDVMLREELAIKVDLKEERVEVWFKNRRAKWRKQKREQQEAAKRASEAYKTEHGSKPDKPPSTITTTPASRPSSRSALESSYPASLNDSSRLTMGRYDGGAADRRGSVNSFMRQTSDYSADDESDSEALDMDSPSGSARSSPPLYFLSPFPLHTNLALSVSLPQLEWRLHAFPF</sequence>
<dbReference type="PANTHER" id="PTHR24329">
    <property type="entry name" value="HOMEOBOX PROTEIN ARISTALESS"/>
    <property type="match status" value="1"/>
</dbReference>
<evidence type="ECO:0000256" key="4">
    <source>
        <dbReference type="ARBA" id="ARBA00023155"/>
    </source>
</evidence>
<evidence type="ECO:0000256" key="8">
    <source>
        <dbReference type="SAM" id="MobiDB-lite"/>
    </source>
</evidence>
<feature type="region of interest" description="Disordered" evidence="8">
    <location>
        <begin position="207"/>
        <end position="314"/>
    </location>
</feature>
<evidence type="ECO:0000256" key="7">
    <source>
        <dbReference type="RuleBase" id="RU000682"/>
    </source>
</evidence>
<feature type="domain" description="Homeobox" evidence="9">
    <location>
        <begin position="148"/>
        <end position="208"/>
    </location>
</feature>
<dbReference type="InterPro" id="IPR050649">
    <property type="entry name" value="Paired_Homeobox_TFs"/>
</dbReference>
<comment type="similarity">
    <text evidence="2">Belongs to the paired homeobox family. Bicoid subfamily.</text>
</comment>